<dbReference type="EMBL" id="QSWH01000002">
    <property type="protein sequence ID" value="RRR23683.1"/>
    <property type="molecule type" value="Genomic_DNA"/>
</dbReference>
<evidence type="ECO:0000313" key="3">
    <source>
        <dbReference type="EMBL" id="RRR23683.1"/>
    </source>
</evidence>
<name>A0A345YPU3_9MICO</name>
<feature type="transmembrane region" description="Helical" evidence="1">
    <location>
        <begin position="215"/>
        <end position="236"/>
    </location>
</feature>
<keyword evidence="1" id="KW-0472">Membrane</keyword>
<keyword evidence="1" id="KW-1133">Transmembrane helix</keyword>
<dbReference type="Proteomes" id="UP000282185">
    <property type="component" value="Unassembled WGS sequence"/>
</dbReference>
<feature type="transmembrane region" description="Helical" evidence="1">
    <location>
        <begin position="95"/>
        <end position="117"/>
    </location>
</feature>
<reference evidence="2 4" key="1">
    <citation type="submission" date="2018-07" db="EMBL/GenBank/DDBJ databases">
        <title>Brachybacterium saurashtrense DSM 23186 genome sequence.</title>
        <authorList>
            <person name="Guo L."/>
        </authorList>
    </citation>
    <scope>NUCLEOTIDE SEQUENCE [LARGE SCALE GENOMIC DNA]</scope>
    <source>
        <strain evidence="2 4">DSM 23186</strain>
    </source>
</reference>
<organism evidence="3 5">
    <name type="scientific">Brachybacterium saurashtrense</name>
    <dbReference type="NCBI Taxonomy" id="556288"/>
    <lineage>
        <taxon>Bacteria</taxon>
        <taxon>Bacillati</taxon>
        <taxon>Actinomycetota</taxon>
        <taxon>Actinomycetes</taxon>
        <taxon>Micrococcales</taxon>
        <taxon>Dermabacteraceae</taxon>
        <taxon>Brachybacterium</taxon>
    </lineage>
</organism>
<dbReference type="EMBL" id="CP031356">
    <property type="protein sequence ID" value="AXK45945.1"/>
    <property type="molecule type" value="Genomic_DNA"/>
</dbReference>
<feature type="transmembrane region" description="Helical" evidence="1">
    <location>
        <begin position="129"/>
        <end position="147"/>
    </location>
</feature>
<feature type="transmembrane region" description="Helical" evidence="1">
    <location>
        <begin position="12"/>
        <end position="31"/>
    </location>
</feature>
<feature type="transmembrane region" description="Helical" evidence="1">
    <location>
        <begin position="187"/>
        <end position="209"/>
    </location>
</feature>
<evidence type="ECO:0000313" key="5">
    <source>
        <dbReference type="Proteomes" id="UP000282185"/>
    </source>
</evidence>
<feature type="transmembrane region" description="Helical" evidence="1">
    <location>
        <begin position="37"/>
        <end position="56"/>
    </location>
</feature>
<dbReference type="RefSeq" id="WP_115413684.1">
    <property type="nucleotide sequence ID" value="NZ_CP031356.1"/>
</dbReference>
<evidence type="ECO:0008006" key="6">
    <source>
        <dbReference type="Google" id="ProtNLM"/>
    </source>
</evidence>
<protein>
    <recommendedName>
        <fullName evidence="6">DUF3159 domain-containing protein</fullName>
    </recommendedName>
</protein>
<gene>
    <name evidence="2" type="ORF">DWV08_10230</name>
    <name evidence="3" type="ORF">DXU92_01980</name>
</gene>
<dbReference type="KEGG" id="bsau:DWV08_10230"/>
<proteinExistence type="predicted"/>
<sequence>MNRFLDLSTLMARLLLAVLAAATFALLGLWLREGNALGFAATLVSVSVTWFCMSALRGRRVGPPTAAAARLQPVVDALAEYPGGRIVAEPGFKRGVTALCIGIAVASAEHLLGTWLLSGTGLPPLWRGLIALAIILVPVYVLMEWLVSKQTYTGTRFASKMLDAVWKVIHPDSTTTPWADTSVRARVIGFGLARTVFTLGARIVAQVLIPMAFTSWVSIGFVVALIVTSIAGWPLIAAAARALRKTAPATAEKASNEGGETA</sequence>
<dbReference type="AlphaFoldDB" id="A0A345YPU3"/>
<evidence type="ECO:0000256" key="1">
    <source>
        <dbReference type="SAM" id="Phobius"/>
    </source>
</evidence>
<dbReference type="OrthoDB" id="10012964at2"/>
<keyword evidence="4" id="KW-1185">Reference proteome</keyword>
<evidence type="ECO:0000313" key="4">
    <source>
        <dbReference type="Proteomes" id="UP000254236"/>
    </source>
</evidence>
<keyword evidence="1" id="KW-0812">Transmembrane</keyword>
<evidence type="ECO:0000313" key="2">
    <source>
        <dbReference type="EMBL" id="AXK45945.1"/>
    </source>
</evidence>
<dbReference type="Proteomes" id="UP000254236">
    <property type="component" value="Chromosome"/>
</dbReference>
<reference evidence="3 5" key="2">
    <citation type="submission" date="2018-08" db="EMBL/GenBank/DDBJ databases">
        <title>Brachybacterium saurashtrense DSM 23186.</title>
        <authorList>
            <person name="Li Y."/>
        </authorList>
    </citation>
    <scope>NUCLEOTIDE SEQUENCE [LARGE SCALE GENOMIC DNA]</scope>
    <source>
        <strain evidence="3 5">DSM 23186</strain>
    </source>
</reference>
<accession>A0A345YPU3</accession>